<dbReference type="InParanoid" id="A0A2P5EGJ3"/>
<dbReference type="Proteomes" id="UP000237000">
    <property type="component" value="Unassembled WGS sequence"/>
</dbReference>
<name>A0A2P5EGJ3_TREOI</name>
<evidence type="ECO:0000313" key="1">
    <source>
        <dbReference type="EMBL" id="PON84665.1"/>
    </source>
</evidence>
<sequence>MYVTRPLSLLRKSPELLSLAPREGPNSGYLVLFDEDCETTTCFGLCKDTRIRSLPLPQNKDLTVYHTTNNGEHSDTYRDDVVFIPVLDQPLSSNRYYVIRRQGKHKGEASACSTKDGMGTCCCCTYIKDVKPRPLDPLDIYQQVEIIQKKHRGFTAKSVAEDSFPPVFLRRKYWQLYMRTPRNYQLEEAPGLNSSLRAQLPSLDFSSSSSSSQTVVVGKWYCPFMFVKELGAIKLKEQMKKSMFYEMTLEQRWDKIFGCDNVGTNMRVVCVDVLVNREEACVDGKEAVCDRGHVDDGVIWFKSSSDGVEGDDQSRRLLGLSALIMNRMKWEEERVGFDVDEFESRVNVKRTEEFDGKNISTWSKFGCYVLVERFVLKRVDGTALLTHDFKHTNQIRSKWE</sequence>
<organism evidence="1 2">
    <name type="scientific">Trema orientale</name>
    <name type="common">Charcoal tree</name>
    <name type="synonym">Celtis orientalis</name>
    <dbReference type="NCBI Taxonomy" id="63057"/>
    <lineage>
        <taxon>Eukaryota</taxon>
        <taxon>Viridiplantae</taxon>
        <taxon>Streptophyta</taxon>
        <taxon>Embryophyta</taxon>
        <taxon>Tracheophyta</taxon>
        <taxon>Spermatophyta</taxon>
        <taxon>Magnoliopsida</taxon>
        <taxon>eudicotyledons</taxon>
        <taxon>Gunneridae</taxon>
        <taxon>Pentapetalae</taxon>
        <taxon>rosids</taxon>
        <taxon>fabids</taxon>
        <taxon>Rosales</taxon>
        <taxon>Cannabaceae</taxon>
        <taxon>Trema</taxon>
    </lineage>
</organism>
<evidence type="ECO:0000313" key="2">
    <source>
        <dbReference type="Proteomes" id="UP000237000"/>
    </source>
</evidence>
<proteinExistence type="predicted"/>
<dbReference type="FunCoup" id="A0A2P5EGJ3">
    <property type="interactions" value="151"/>
</dbReference>
<gene>
    <name evidence="1" type="ORF">TorRG33x02_194920</name>
</gene>
<accession>A0A2P5EGJ3</accession>
<dbReference type="AlphaFoldDB" id="A0A2P5EGJ3"/>
<reference evidence="2" key="1">
    <citation type="submission" date="2016-06" db="EMBL/GenBank/DDBJ databases">
        <title>Parallel loss of symbiosis genes in relatives of nitrogen-fixing non-legume Parasponia.</title>
        <authorList>
            <person name="Van Velzen R."/>
            <person name="Holmer R."/>
            <person name="Bu F."/>
            <person name="Rutten L."/>
            <person name="Van Zeijl A."/>
            <person name="Liu W."/>
            <person name="Santuari L."/>
            <person name="Cao Q."/>
            <person name="Sharma T."/>
            <person name="Shen D."/>
            <person name="Roswanjaya Y."/>
            <person name="Wardhani T."/>
            <person name="Kalhor M.S."/>
            <person name="Jansen J."/>
            <person name="Van den Hoogen J."/>
            <person name="Gungor B."/>
            <person name="Hartog M."/>
            <person name="Hontelez J."/>
            <person name="Verver J."/>
            <person name="Yang W.-C."/>
            <person name="Schijlen E."/>
            <person name="Repin R."/>
            <person name="Schilthuizen M."/>
            <person name="Schranz E."/>
            <person name="Heidstra R."/>
            <person name="Miyata K."/>
            <person name="Fedorova E."/>
            <person name="Kohlen W."/>
            <person name="Bisseling T."/>
            <person name="Smit S."/>
            <person name="Geurts R."/>
        </authorList>
    </citation>
    <scope>NUCLEOTIDE SEQUENCE [LARGE SCALE GENOMIC DNA]</scope>
    <source>
        <strain evidence="2">cv. RG33-2</strain>
    </source>
</reference>
<dbReference type="PANTHER" id="PTHR31050">
    <property type="entry name" value="OS08G0413200 PROTEIN"/>
    <property type="match status" value="1"/>
</dbReference>
<dbReference type="EMBL" id="JXTC01000158">
    <property type="protein sequence ID" value="PON84665.1"/>
    <property type="molecule type" value="Genomic_DNA"/>
</dbReference>
<dbReference type="Pfam" id="PF06880">
    <property type="entry name" value="DUF1262"/>
    <property type="match status" value="1"/>
</dbReference>
<dbReference type="InterPro" id="IPR010683">
    <property type="entry name" value="DUF1262"/>
</dbReference>
<dbReference type="STRING" id="63057.A0A2P5EGJ3"/>
<comment type="caution">
    <text evidence="1">The sequence shown here is derived from an EMBL/GenBank/DDBJ whole genome shotgun (WGS) entry which is preliminary data.</text>
</comment>
<dbReference type="PANTHER" id="PTHR31050:SF7">
    <property type="entry name" value="DUF1262 FAMILY PROTEIN"/>
    <property type="match status" value="1"/>
</dbReference>
<keyword evidence="2" id="KW-1185">Reference proteome</keyword>
<protein>
    <submittedName>
        <fullName evidence="1">Uncharacterized protein</fullName>
    </submittedName>
</protein>
<dbReference type="OrthoDB" id="647907at2759"/>